<dbReference type="SMART" id="SM00487">
    <property type="entry name" value="DEXDc"/>
    <property type="match status" value="1"/>
</dbReference>
<evidence type="ECO:0000256" key="4">
    <source>
        <dbReference type="ARBA" id="ARBA00023125"/>
    </source>
</evidence>
<dbReference type="Pfam" id="PF00270">
    <property type="entry name" value="DEAD"/>
    <property type="match status" value="1"/>
</dbReference>
<keyword evidence="5" id="KW-0413">Isomerase</keyword>
<dbReference type="InterPro" id="IPR014001">
    <property type="entry name" value="Helicase_ATP-bd"/>
</dbReference>
<keyword evidence="11" id="KW-1185">Reference proteome</keyword>
<dbReference type="PANTHER" id="PTHR13710">
    <property type="entry name" value="DNA HELICASE RECQ FAMILY MEMBER"/>
    <property type="match status" value="1"/>
</dbReference>
<dbReference type="GO" id="GO:0003677">
    <property type="term" value="F:DNA binding"/>
    <property type="evidence" value="ECO:0007669"/>
    <property type="project" value="UniProtKB-KW"/>
</dbReference>
<name>A0A6S7H4Q4_PARCT</name>
<keyword evidence="6" id="KW-0539">Nucleus</keyword>
<dbReference type="InterPro" id="IPR001650">
    <property type="entry name" value="Helicase_C-like"/>
</dbReference>
<reference evidence="10" key="1">
    <citation type="submission" date="2020-04" db="EMBL/GenBank/DDBJ databases">
        <authorList>
            <person name="Alioto T."/>
            <person name="Alioto T."/>
            <person name="Gomez Garrido J."/>
        </authorList>
    </citation>
    <scope>NUCLEOTIDE SEQUENCE</scope>
    <source>
        <strain evidence="10">A484AB</strain>
    </source>
</reference>
<dbReference type="OrthoDB" id="5965418at2759"/>
<comment type="similarity">
    <text evidence="1">Belongs to the helicase family. RecQ subfamily.</text>
</comment>
<organism evidence="10 11">
    <name type="scientific">Paramuricea clavata</name>
    <name type="common">Red gorgonian</name>
    <name type="synonym">Violescent sea-whip</name>
    <dbReference type="NCBI Taxonomy" id="317549"/>
    <lineage>
        <taxon>Eukaryota</taxon>
        <taxon>Metazoa</taxon>
        <taxon>Cnidaria</taxon>
        <taxon>Anthozoa</taxon>
        <taxon>Octocorallia</taxon>
        <taxon>Malacalcyonacea</taxon>
        <taxon>Plexauridae</taxon>
        <taxon>Paramuricea</taxon>
    </lineage>
</organism>
<evidence type="ECO:0000256" key="7">
    <source>
        <dbReference type="ARBA" id="ARBA00034617"/>
    </source>
</evidence>
<dbReference type="PROSITE" id="PS51192">
    <property type="entry name" value="HELICASE_ATP_BIND_1"/>
    <property type="match status" value="1"/>
</dbReference>
<dbReference type="EMBL" id="CACRXK020003213">
    <property type="protein sequence ID" value="CAB3997872.1"/>
    <property type="molecule type" value="Genomic_DNA"/>
</dbReference>
<evidence type="ECO:0000256" key="6">
    <source>
        <dbReference type="ARBA" id="ARBA00023242"/>
    </source>
</evidence>
<dbReference type="InterPro" id="IPR027417">
    <property type="entry name" value="P-loop_NTPase"/>
</dbReference>
<comment type="catalytic activity">
    <reaction evidence="7">
        <text>Couples ATP hydrolysis with the unwinding of duplex DNA by translocating in the 3'-5' direction.</text>
        <dbReference type="EC" id="5.6.2.4"/>
    </reaction>
</comment>
<proteinExistence type="inferred from homology"/>
<dbReference type="InterPro" id="IPR011545">
    <property type="entry name" value="DEAD/DEAH_box_helicase_dom"/>
</dbReference>
<dbReference type="GO" id="GO:0005737">
    <property type="term" value="C:cytoplasm"/>
    <property type="evidence" value="ECO:0007669"/>
    <property type="project" value="TreeGrafter"/>
</dbReference>
<accession>A0A6S7H4Q4</accession>
<evidence type="ECO:0000256" key="5">
    <source>
        <dbReference type="ARBA" id="ARBA00023235"/>
    </source>
</evidence>
<dbReference type="SMART" id="SM00490">
    <property type="entry name" value="HELICc"/>
    <property type="match status" value="1"/>
</dbReference>
<evidence type="ECO:0000256" key="9">
    <source>
        <dbReference type="ARBA" id="ARBA00044542"/>
    </source>
</evidence>
<protein>
    <recommendedName>
        <fullName evidence="8">DNA 3'-5' helicase</fullName>
        <ecNumber evidence="8">5.6.2.4</ecNumber>
    </recommendedName>
    <alternativeName>
        <fullName evidence="9">DNA 3'-5' helicase BLM</fullName>
    </alternativeName>
</protein>
<keyword evidence="2" id="KW-0547">Nucleotide-binding</keyword>
<sequence length="633" mass="71693">MAASSDKLSFPIDRWNDALKSVCSTFNFKELYPEQKEALENYFKGHHVYVNLPTAFGKSLVYQAVPIMFDSLNRRPKGTSMIVIISPLKSLMEEQVAYLNSLGIAAVCITDEANDHAMQDVIQGKYSHVYASPECILATTKWRCIFASKLFLENLSGVAIDEAHCISQWGMSSYGRRKESIPFRKWYGNLSELVSLVPSNVNFLILTATATQSTTDCILDSLHIPVKKVYTVKRSPNRNNLRYSLQYIDNNMPLEMVFRGIIDEVFQKGATTERTIIYCQTRKHCGLIFRLFEIHLRNNLYNGINRPQNRVVEMYHAGTPDQVKKHVIENLSKETGHIRVLISTIAFGMGVDCKSVRRVIHFGPSKNLESYVQESGRAGRDGKPSSCIIMYNGLLSSHCTTQMKRFIMNENPICLRQTIFSDFGVKCAQFDILHECCDFCAEICVCGSNECSKVPKISHDEEEVVSDTSCDSAFTRSVTSEQKSKLKALLMSYKKELIESEIHNMTATVGVPNVFLEFGGFQIKQVLQSCHKLFTLEDVVTNVEIWRNQHAVGVLSVIAQVFGDIEVDTGLSTFIEDEMDFEMEWEEVRDDPSFQSMMDSQDWGYCETDSSMESNAPIDNSGFFENFAMTDNE</sequence>
<gene>
    <name evidence="10" type="ORF">PACLA_8A054975</name>
</gene>
<keyword evidence="4" id="KW-0238">DNA-binding</keyword>
<comment type="caution">
    <text evidence="10">The sequence shown here is derived from an EMBL/GenBank/DDBJ whole genome shotgun (WGS) entry which is preliminary data.</text>
</comment>
<evidence type="ECO:0000256" key="1">
    <source>
        <dbReference type="ARBA" id="ARBA00005446"/>
    </source>
</evidence>
<dbReference type="SUPFAM" id="SSF52540">
    <property type="entry name" value="P-loop containing nucleoside triphosphate hydrolases"/>
    <property type="match status" value="1"/>
</dbReference>
<dbReference type="GO" id="GO:0000724">
    <property type="term" value="P:double-strand break repair via homologous recombination"/>
    <property type="evidence" value="ECO:0007669"/>
    <property type="project" value="TreeGrafter"/>
</dbReference>
<dbReference type="Pfam" id="PF00271">
    <property type="entry name" value="Helicase_C"/>
    <property type="match status" value="1"/>
</dbReference>
<dbReference type="EC" id="5.6.2.4" evidence="8"/>
<keyword evidence="3" id="KW-0067">ATP-binding</keyword>
<evidence type="ECO:0000256" key="8">
    <source>
        <dbReference type="ARBA" id="ARBA00034808"/>
    </source>
</evidence>
<dbReference type="GO" id="GO:0005524">
    <property type="term" value="F:ATP binding"/>
    <property type="evidence" value="ECO:0007669"/>
    <property type="project" value="UniProtKB-KW"/>
</dbReference>
<dbReference type="GO" id="GO:0005694">
    <property type="term" value="C:chromosome"/>
    <property type="evidence" value="ECO:0007669"/>
    <property type="project" value="TreeGrafter"/>
</dbReference>
<dbReference type="PROSITE" id="PS51194">
    <property type="entry name" value="HELICASE_CTER"/>
    <property type="match status" value="1"/>
</dbReference>
<evidence type="ECO:0000313" key="10">
    <source>
        <dbReference type="EMBL" id="CAB3997872.1"/>
    </source>
</evidence>
<evidence type="ECO:0000313" key="11">
    <source>
        <dbReference type="Proteomes" id="UP001152795"/>
    </source>
</evidence>
<dbReference type="PANTHER" id="PTHR13710:SF153">
    <property type="entry name" value="RECQ-LIKE DNA HELICASE BLM"/>
    <property type="match status" value="1"/>
</dbReference>
<dbReference type="AlphaFoldDB" id="A0A6S7H4Q4"/>
<dbReference type="GO" id="GO:0043138">
    <property type="term" value="F:3'-5' DNA helicase activity"/>
    <property type="evidence" value="ECO:0007669"/>
    <property type="project" value="UniProtKB-EC"/>
</dbReference>
<dbReference type="GO" id="GO:0009378">
    <property type="term" value="F:four-way junction helicase activity"/>
    <property type="evidence" value="ECO:0007669"/>
    <property type="project" value="TreeGrafter"/>
</dbReference>
<dbReference type="Gene3D" id="3.40.50.300">
    <property type="entry name" value="P-loop containing nucleotide triphosphate hydrolases"/>
    <property type="match status" value="2"/>
</dbReference>
<dbReference type="Proteomes" id="UP001152795">
    <property type="component" value="Unassembled WGS sequence"/>
</dbReference>
<evidence type="ECO:0000256" key="3">
    <source>
        <dbReference type="ARBA" id="ARBA00022840"/>
    </source>
</evidence>
<dbReference type="GO" id="GO:0005634">
    <property type="term" value="C:nucleus"/>
    <property type="evidence" value="ECO:0007669"/>
    <property type="project" value="TreeGrafter"/>
</dbReference>
<evidence type="ECO:0000256" key="2">
    <source>
        <dbReference type="ARBA" id="ARBA00022741"/>
    </source>
</evidence>